<sequence>METKLGAGGGSLQAACIAKPLSAPHPSKRGVGQLPQNLRNDLQEEVTEPVRTKWSIGGKEQASPVLQAGKAWEPASPSHQGGT</sequence>
<organism evidence="1 2">
    <name type="scientific">Sphaerodactylus townsendi</name>
    <dbReference type="NCBI Taxonomy" id="933632"/>
    <lineage>
        <taxon>Eukaryota</taxon>
        <taxon>Metazoa</taxon>
        <taxon>Chordata</taxon>
        <taxon>Craniata</taxon>
        <taxon>Vertebrata</taxon>
        <taxon>Euteleostomi</taxon>
        <taxon>Lepidosauria</taxon>
        <taxon>Squamata</taxon>
        <taxon>Bifurcata</taxon>
        <taxon>Gekkota</taxon>
        <taxon>Sphaerodactylidae</taxon>
        <taxon>Sphaerodactylus</taxon>
    </lineage>
</organism>
<dbReference type="Proteomes" id="UP000827872">
    <property type="component" value="Linkage Group LG03"/>
</dbReference>
<keyword evidence="2" id="KW-1185">Reference proteome</keyword>
<protein>
    <submittedName>
        <fullName evidence="1">Uncharacterized protein</fullName>
    </submittedName>
</protein>
<reference evidence="1" key="1">
    <citation type="submission" date="2021-08" db="EMBL/GenBank/DDBJ databases">
        <title>The first chromosome-level gecko genome reveals the dynamic sex chromosomes of Neotropical dwarf geckos (Sphaerodactylidae: Sphaerodactylus).</title>
        <authorList>
            <person name="Pinto B.J."/>
            <person name="Keating S.E."/>
            <person name="Gamble T."/>
        </authorList>
    </citation>
    <scope>NUCLEOTIDE SEQUENCE</scope>
    <source>
        <strain evidence="1">TG3544</strain>
    </source>
</reference>
<proteinExistence type="predicted"/>
<evidence type="ECO:0000313" key="1">
    <source>
        <dbReference type="EMBL" id="KAH7991349.1"/>
    </source>
</evidence>
<comment type="caution">
    <text evidence="1">The sequence shown here is derived from an EMBL/GenBank/DDBJ whole genome shotgun (WGS) entry which is preliminary data.</text>
</comment>
<name>A0ACB8EFG6_9SAUR</name>
<dbReference type="EMBL" id="CM037616">
    <property type="protein sequence ID" value="KAH7991349.1"/>
    <property type="molecule type" value="Genomic_DNA"/>
</dbReference>
<evidence type="ECO:0000313" key="2">
    <source>
        <dbReference type="Proteomes" id="UP000827872"/>
    </source>
</evidence>
<gene>
    <name evidence="1" type="ORF">K3G42_005078</name>
</gene>
<accession>A0ACB8EFG6</accession>